<accession>A0A1V0QF56</accession>
<dbReference type="InterPro" id="IPR024265">
    <property type="entry name" value="DUF3788"/>
</dbReference>
<dbReference type="EMBL" id="CP015405">
    <property type="protein sequence ID" value="ARE64934.1"/>
    <property type="molecule type" value="Genomic_DNA"/>
</dbReference>
<organism evidence="1 2">
    <name type="scientific">Blautia pseudococcoides</name>
    <dbReference type="NCBI Taxonomy" id="1796616"/>
    <lineage>
        <taxon>Bacteria</taxon>
        <taxon>Bacillati</taxon>
        <taxon>Bacillota</taxon>
        <taxon>Clostridia</taxon>
        <taxon>Lachnospirales</taxon>
        <taxon>Lachnospiraceae</taxon>
        <taxon>Blautia</taxon>
    </lineage>
</organism>
<proteinExistence type="predicted"/>
<dbReference type="RefSeq" id="WP_084043674.1">
    <property type="nucleotide sequence ID" value="NZ_CP015405.2"/>
</dbReference>
<gene>
    <name evidence="1" type="ORF">A4V09_18620</name>
</gene>
<reference evidence="1" key="1">
    <citation type="submission" date="2017-04" db="EMBL/GenBank/DDBJ databases">
        <title>Complete Genome Sequences of Twelve Strains of a Stable Defined Moderately Diverse Mouse Microbiota 2 (sDMDMm2).</title>
        <authorList>
            <person name="Uchimura Y."/>
            <person name="Wyss M."/>
            <person name="Brugiroux S."/>
            <person name="Limenitakis J.P."/>
            <person name="Stecher B."/>
            <person name="McCoy K.D."/>
            <person name="Macpherson A.J."/>
        </authorList>
    </citation>
    <scope>NUCLEOTIDE SEQUENCE</scope>
    <source>
        <strain evidence="1">YL58</strain>
    </source>
</reference>
<dbReference type="AlphaFoldDB" id="A0A1V0QF56"/>
<dbReference type="OrthoDB" id="9090890at2"/>
<evidence type="ECO:0008006" key="3">
    <source>
        <dbReference type="Google" id="ProtNLM"/>
    </source>
</evidence>
<dbReference type="KEGG" id="byl:A4V09_18620"/>
<protein>
    <recommendedName>
        <fullName evidence="3">DUF3788 family protein</fullName>
    </recommendedName>
</protein>
<dbReference type="Proteomes" id="UP000092574">
    <property type="component" value="Chromosome"/>
</dbReference>
<dbReference type="Pfam" id="PF12663">
    <property type="entry name" value="DUF3788"/>
    <property type="match status" value="1"/>
</dbReference>
<evidence type="ECO:0000313" key="2">
    <source>
        <dbReference type="Proteomes" id="UP000092574"/>
    </source>
</evidence>
<keyword evidence="2" id="KW-1185">Reference proteome</keyword>
<evidence type="ECO:0000313" key="1">
    <source>
        <dbReference type="EMBL" id="ARE64934.1"/>
    </source>
</evidence>
<name>A0A1V0QF56_9FIRM</name>
<dbReference type="STRING" id="1796616.A4V09_18620"/>
<sequence length="159" mass="18639">MLENIPSHSTMTELLGQSLLEVWQALCLAIDKKYDMDRVWNTGGKQWDYEYKYRRGGKTLCCLYAKSNCIGFMIIFGKDERIKFEDIRGTLSDAVCRQYDEAKTYRDGKWVMFEPTNTADFDEFAPQPGRPSRSDFVQSGFLKHSLKQRRIKCHTHFNQ</sequence>